<accession>A0A0L0G499</accession>
<dbReference type="SUPFAM" id="SSF57959">
    <property type="entry name" value="Leucine zipper domain"/>
    <property type="match status" value="1"/>
</dbReference>
<dbReference type="EMBL" id="KQ241819">
    <property type="protein sequence ID" value="KNC83636.1"/>
    <property type="molecule type" value="Genomic_DNA"/>
</dbReference>
<dbReference type="SMART" id="SM00338">
    <property type="entry name" value="BRLZ"/>
    <property type="match status" value="1"/>
</dbReference>
<evidence type="ECO:0000256" key="1">
    <source>
        <dbReference type="SAM" id="Coils"/>
    </source>
</evidence>
<protein>
    <recommendedName>
        <fullName evidence="3">BZIP domain-containing protein</fullName>
    </recommendedName>
</protein>
<feature type="region of interest" description="Disordered" evidence="2">
    <location>
        <begin position="35"/>
        <end position="57"/>
    </location>
</feature>
<feature type="compositionally biased region" description="Polar residues" evidence="2">
    <location>
        <begin position="149"/>
        <end position="164"/>
    </location>
</feature>
<keyword evidence="5" id="KW-1185">Reference proteome</keyword>
<dbReference type="GO" id="GO:0003700">
    <property type="term" value="F:DNA-binding transcription factor activity"/>
    <property type="evidence" value="ECO:0007669"/>
    <property type="project" value="InterPro"/>
</dbReference>
<reference evidence="4 5" key="1">
    <citation type="submission" date="2011-02" db="EMBL/GenBank/DDBJ databases">
        <title>The Genome Sequence of Sphaeroforma arctica JP610.</title>
        <authorList>
            <consortium name="The Broad Institute Genome Sequencing Platform"/>
            <person name="Russ C."/>
            <person name="Cuomo C."/>
            <person name="Young S.K."/>
            <person name="Zeng Q."/>
            <person name="Gargeya S."/>
            <person name="Alvarado L."/>
            <person name="Berlin A."/>
            <person name="Chapman S.B."/>
            <person name="Chen Z."/>
            <person name="Freedman E."/>
            <person name="Gellesch M."/>
            <person name="Goldberg J."/>
            <person name="Griggs A."/>
            <person name="Gujja S."/>
            <person name="Heilman E."/>
            <person name="Heiman D."/>
            <person name="Howarth C."/>
            <person name="Mehta T."/>
            <person name="Neiman D."/>
            <person name="Pearson M."/>
            <person name="Roberts A."/>
            <person name="Saif S."/>
            <person name="Shea T."/>
            <person name="Shenoy N."/>
            <person name="Sisk P."/>
            <person name="Stolte C."/>
            <person name="Sykes S."/>
            <person name="White J."/>
            <person name="Yandava C."/>
            <person name="Burger G."/>
            <person name="Gray M.W."/>
            <person name="Holland P.W.H."/>
            <person name="King N."/>
            <person name="Lang F.B.F."/>
            <person name="Roger A.J."/>
            <person name="Ruiz-Trillo I."/>
            <person name="Haas B."/>
            <person name="Nusbaum C."/>
            <person name="Birren B."/>
        </authorList>
    </citation>
    <scope>NUCLEOTIDE SEQUENCE [LARGE SCALE GENOMIC DNA]</scope>
    <source>
        <strain evidence="4 5">JP610</strain>
    </source>
</reference>
<dbReference type="InterPro" id="IPR004827">
    <property type="entry name" value="bZIP"/>
</dbReference>
<name>A0A0L0G499_9EUKA</name>
<feature type="coiled-coil region" evidence="1">
    <location>
        <begin position="84"/>
        <end position="111"/>
    </location>
</feature>
<feature type="region of interest" description="Disordered" evidence="2">
    <location>
        <begin position="286"/>
        <end position="306"/>
    </location>
</feature>
<keyword evidence="1" id="KW-0175">Coiled coil</keyword>
<dbReference type="Proteomes" id="UP000054560">
    <property type="component" value="Unassembled WGS sequence"/>
</dbReference>
<feature type="region of interest" description="Disordered" evidence="2">
    <location>
        <begin position="1"/>
        <end position="23"/>
    </location>
</feature>
<feature type="region of interest" description="Disordered" evidence="2">
    <location>
        <begin position="140"/>
        <end position="174"/>
    </location>
</feature>
<gene>
    <name evidence="4" type="ORF">SARC_04135</name>
</gene>
<evidence type="ECO:0000256" key="2">
    <source>
        <dbReference type="SAM" id="MobiDB-lite"/>
    </source>
</evidence>
<evidence type="ECO:0000313" key="5">
    <source>
        <dbReference type="Proteomes" id="UP000054560"/>
    </source>
</evidence>
<dbReference type="RefSeq" id="XP_014157538.1">
    <property type="nucleotide sequence ID" value="XM_014302063.1"/>
</dbReference>
<dbReference type="InterPro" id="IPR046347">
    <property type="entry name" value="bZIP_sf"/>
</dbReference>
<sequence length="357" mass="39852">MVAAHRTENIDFNETNPPVIPGLPMPDELICRQAKRAQKGTKARPEQNKQAAQKIRNRKKAYEKYLKDATEFFTSENTLVQSRLDAGNEYIEELESEAQRLRIQIRDTMAEYMRTEVVEDENDSSRDMYRSALFDTKIPTTRGGKYSHRSSTSSEHRGISTSRIFGSCDEPNTPVHMGIEEPNNYELRIHSKSRVYKPDLDPGVALYQGDRTSCATTNMASSVIISNNPIDCAYGSMCLQNADEESDSGVEDLDDDLGSDVEVDEGAGDLDDVEVVATPISPLTAIDGNNGDIPQRSDAGSSHDMDAGMDMDVDLNGDIEAQIVEDSDDLQSDTEYDGFRYFYIRKSIKPSLIMSRQ</sequence>
<dbReference type="PROSITE" id="PS00036">
    <property type="entry name" value="BZIP_BASIC"/>
    <property type="match status" value="1"/>
</dbReference>
<dbReference type="GeneID" id="25904639"/>
<evidence type="ECO:0000259" key="3">
    <source>
        <dbReference type="PROSITE" id="PS00036"/>
    </source>
</evidence>
<proteinExistence type="predicted"/>
<dbReference type="Gene3D" id="1.20.5.170">
    <property type="match status" value="1"/>
</dbReference>
<feature type="domain" description="BZIP" evidence="3">
    <location>
        <begin position="44"/>
        <end position="58"/>
    </location>
</feature>
<dbReference type="AlphaFoldDB" id="A0A0L0G499"/>
<evidence type="ECO:0000313" key="4">
    <source>
        <dbReference type="EMBL" id="KNC83636.1"/>
    </source>
</evidence>
<organism evidence="4 5">
    <name type="scientific">Sphaeroforma arctica JP610</name>
    <dbReference type="NCBI Taxonomy" id="667725"/>
    <lineage>
        <taxon>Eukaryota</taxon>
        <taxon>Ichthyosporea</taxon>
        <taxon>Ichthyophonida</taxon>
        <taxon>Sphaeroforma</taxon>
    </lineage>
</organism>